<dbReference type="AlphaFoldDB" id="A0A7M7PZY3"/>
<accession>A0A7M7PZY3</accession>
<reference evidence="2" key="1">
    <citation type="submission" date="2021-01" db="UniProtKB">
        <authorList>
            <consortium name="EnsemblMetazoa"/>
        </authorList>
    </citation>
    <scope>IDENTIFICATION</scope>
</reference>
<dbReference type="GeneID" id="103316385"/>
<evidence type="ECO:0000313" key="3">
    <source>
        <dbReference type="Proteomes" id="UP000002358"/>
    </source>
</evidence>
<dbReference type="Proteomes" id="UP000002358">
    <property type="component" value="Chromosome 2"/>
</dbReference>
<dbReference type="Gene3D" id="2.130.10.10">
    <property type="entry name" value="YVTN repeat-like/Quinoprotein amine dehydrogenase"/>
    <property type="match status" value="1"/>
</dbReference>
<evidence type="ECO:0000313" key="2">
    <source>
        <dbReference type="EnsemblMetazoa" id="XP_031778735"/>
    </source>
</evidence>
<sequence>MASGREECFWRAKLRVMNERFKSRLDENVFEGVREPEIHHGLRPAASTLLHGVFTDMCFCDETQEYLLLDRGVEIQRYSMQGKLLRPSFSLEPTQTFSRVQWFPASRPSSRGCLVCHEPEAENIWILGRSGDELQCLKNEFYTKALYHEPSRNELVVVGSHQTTKYSLDDKEQTERELESSKALAYSDPEFGPTWQLDCSALIPQTALPARLVASYLTTLYLMPLEVDADSVSEGPVEFLGKRSNASKAPISAIHFHASTSWIILGDQLGNVAYYPVVAWNLKFECVMSHTGAHSSKLTLIVSHPSICGFLSCGLLGDKLQVWSCNFRDKIESFDQLGVVKAITVNEKAATVVTLGTGLDYLTMRQVYCFFAPLTSKARSLMSTSCPMYPTRVIAASEDNSVRMFSSCGKQLNLQILPEDDLHVVAAVLSGDRKQLFTIILKTGEILVSDASVCPMKFRKVFVNDASKVTCITVYEHFDEIRDSDGHPKKPRIFYPISILVIAGTEEGNLIVLNPDTGKPEYVSPAHTASVVQLKSSVYSKRVISLGSERCVKVWRIFADLAKPLALYYVLHFVVPITHVSFMGKILCMANSSENSQVHQVLMEDTADRIRLEHHSSKDHTATIMDMITSETLGLCATSSRDNTVRIWDEENCLIKILVINTCALHITFSSVIGDIVFSAGRHLYKIPHENYLPPKYRAKVVANDLLEEKDEDTILEDSEYKLYDDIVDRNSMLRPVSSIPLASIDIRNADNPRVDLLIQKQICALYQERDEDIKRIKDRLIAPTKIVEDRALMTKETWDKYVNDLLSSMTRPPAEKPDYDFQNIQESKLAEVKTYNERGVFQMLFGYSVDEIDDTENLAELIRDSKLPLNGFLPNSILYKTKELVEPLTESVESLVKEPVKYRYPAKFYMDEDEEPTEARESIRLSQLMAVDDLKNEKEEE</sequence>
<proteinExistence type="predicted"/>
<dbReference type="KEGG" id="nvi:103316385"/>
<dbReference type="PANTHER" id="PTHR45532">
    <property type="entry name" value="WD REPEAT-CONTAINING PROTEIN 97"/>
    <property type="match status" value="1"/>
</dbReference>
<dbReference type="OrthoDB" id="6262491at2759"/>
<keyword evidence="1" id="KW-0853">WD repeat</keyword>
<feature type="repeat" description="WD" evidence="1">
    <location>
        <begin position="617"/>
        <end position="649"/>
    </location>
</feature>
<dbReference type="EnsemblMetazoa" id="XM_031922875">
    <property type="protein sequence ID" value="XP_031778735"/>
    <property type="gene ID" value="LOC103316385"/>
</dbReference>
<evidence type="ECO:0000256" key="1">
    <source>
        <dbReference type="PROSITE-ProRule" id="PRU00221"/>
    </source>
</evidence>
<dbReference type="SMART" id="SM00320">
    <property type="entry name" value="WD40"/>
    <property type="match status" value="4"/>
</dbReference>
<evidence type="ECO:0008006" key="4">
    <source>
        <dbReference type="Google" id="ProtNLM"/>
    </source>
</evidence>
<dbReference type="SUPFAM" id="SSF50978">
    <property type="entry name" value="WD40 repeat-like"/>
    <property type="match status" value="1"/>
</dbReference>
<name>A0A7M7PZY3_NASVI</name>
<dbReference type="PROSITE" id="PS50294">
    <property type="entry name" value="WD_REPEATS_REGION"/>
    <property type="match status" value="1"/>
</dbReference>
<dbReference type="InterPro" id="IPR015943">
    <property type="entry name" value="WD40/YVTN_repeat-like_dom_sf"/>
</dbReference>
<dbReference type="RefSeq" id="XP_031778735.1">
    <property type="nucleotide sequence ID" value="XM_031922875.2"/>
</dbReference>
<dbReference type="InterPro" id="IPR036322">
    <property type="entry name" value="WD40_repeat_dom_sf"/>
</dbReference>
<protein>
    <recommendedName>
        <fullName evidence="4">WD repeat-containing protein on Y chromosome</fullName>
    </recommendedName>
</protein>
<dbReference type="InterPro" id="IPR001680">
    <property type="entry name" value="WD40_rpt"/>
</dbReference>
<dbReference type="Pfam" id="PF00400">
    <property type="entry name" value="WD40"/>
    <property type="match status" value="1"/>
</dbReference>
<dbReference type="PANTHER" id="PTHR45532:SF1">
    <property type="entry name" value="WD REPEAT-CONTAINING PROTEIN 97"/>
    <property type="match status" value="1"/>
</dbReference>
<dbReference type="InParanoid" id="A0A7M7PZY3"/>
<organism evidence="2 3">
    <name type="scientific">Nasonia vitripennis</name>
    <name type="common">Parasitic wasp</name>
    <dbReference type="NCBI Taxonomy" id="7425"/>
    <lineage>
        <taxon>Eukaryota</taxon>
        <taxon>Metazoa</taxon>
        <taxon>Ecdysozoa</taxon>
        <taxon>Arthropoda</taxon>
        <taxon>Hexapoda</taxon>
        <taxon>Insecta</taxon>
        <taxon>Pterygota</taxon>
        <taxon>Neoptera</taxon>
        <taxon>Endopterygota</taxon>
        <taxon>Hymenoptera</taxon>
        <taxon>Apocrita</taxon>
        <taxon>Proctotrupomorpha</taxon>
        <taxon>Chalcidoidea</taxon>
        <taxon>Pteromalidae</taxon>
        <taxon>Pteromalinae</taxon>
        <taxon>Nasonia</taxon>
    </lineage>
</organism>
<keyword evidence="3" id="KW-1185">Reference proteome</keyword>
<dbReference type="PROSITE" id="PS50082">
    <property type="entry name" value="WD_REPEATS_2"/>
    <property type="match status" value="1"/>
</dbReference>